<evidence type="ECO:0000256" key="3">
    <source>
        <dbReference type="ARBA" id="ARBA00022777"/>
    </source>
</evidence>
<dbReference type="OrthoDB" id="9801841at2"/>
<keyword evidence="7" id="KW-0812">Transmembrane</keyword>
<sequence>MSDSDSIVSPGTVLADRYKLTEEIGRGGFGMVYRARQMNMDRDVAIKILPPKFMAITDVVERFRREARLASRLRHPNTITVHDYGKQDNLLFIVMEMLEGEDLADVLMRKPTVSMDRILHIGRQVLKSLHEAHQHNIIHRDLKPENIFLTRVGSEEDFVKVLDFGIAKLAMPDPQKEGDTKLRKLTMSGSTVGTPTYMSPEQAAGEEVDALTDLYALGVILYEMACGRPPFKDDNPVKVMRCHLFEEVPRFPQGPLRGSRFESVIRKALAKEKGDRFASAEEFLKAISAGPTDMLERIEYEEEPPTVELPDLTADDLDSANIAFERTAAYEVEGSDVLSPRTPHNTDAMLAARDSSVTDGAPKRESIPFGSVPPGSDRDRVRQGAVSSSLTDSSSLTESSGLSSGSDLHVAPPGFDSGASSSSIITVLEPGPDDDVILLTNKKGEGRPGRKKGPNTPQQAQPAPSSPVDTASQKTPSAQSAPSQNLHDSGELDAAPSGGEWTWGEEGDGSSEELSVDEFQSRRRNSGAIWISAVVLLLLGAAALGYLHYAGIFELF</sequence>
<dbReference type="SMART" id="SM00220">
    <property type="entry name" value="S_TKc"/>
    <property type="match status" value="1"/>
</dbReference>
<evidence type="ECO:0000259" key="8">
    <source>
        <dbReference type="PROSITE" id="PS50011"/>
    </source>
</evidence>
<dbReference type="AlphaFoldDB" id="A0A4Y6Q1M8"/>
<keyword evidence="3" id="KW-0418">Kinase</keyword>
<protein>
    <recommendedName>
        <fullName evidence="8">Protein kinase domain-containing protein</fullName>
    </recommendedName>
</protein>
<keyword evidence="1" id="KW-0808">Transferase</keyword>
<dbReference type="SUPFAM" id="SSF56112">
    <property type="entry name" value="Protein kinase-like (PK-like)"/>
    <property type="match status" value="1"/>
</dbReference>
<feature type="transmembrane region" description="Helical" evidence="7">
    <location>
        <begin position="528"/>
        <end position="549"/>
    </location>
</feature>
<evidence type="ECO:0000256" key="2">
    <source>
        <dbReference type="ARBA" id="ARBA00022741"/>
    </source>
</evidence>
<feature type="domain" description="Protein kinase" evidence="8">
    <location>
        <begin position="18"/>
        <end position="295"/>
    </location>
</feature>
<evidence type="ECO:0000313" key="10">
    <source>
        <dbReference type="Proteomes" id="UP000315995"/>
    </source>
</evidence>
<name>A0A4Y6Q1M8_PERCE</name>
<dbReference type="InterPro" id="IPR017441">
    <property type="entry name" value="Protein_kinase_ATP_BS"/>
</dbReference>
<evidence type="ECO:0000256" key="4">
    <source>
        <dbReference type="ARBA" id="ARBA00022840"/>
    </source>
</evidence>
<feature type="region of interest" description="Disordered" evidence="6">
    <location>
        <begin position="354"/>
        <end position="515"/>
    </location>
</feature>
<keyword evidence="7" id="KW-1133">Transmembrane helix</keyword>
<keyword evidence="4 5" id="KW-0067">ATP-binding</keyword>
<dbReference type="CDD" id="cd14014">
    <property type="entry name" value="STKc_PknB_like"/>
    <property type="match status" value="1"/>
</dbReference>
<dbReference type="InterPro" id="IPR000719">
    <property type="entry name" value="Prot_kinase_dom"/>
</dbReference>
<dbReference type="PROSITE" id="PS00107">
    <property type="entry name" value="PROTEIN_KINASE_ATP"/>
    <property type="match status" value="1"/>
</dbReference>
<evidence type="ECO:0000256" key="7">
    <source>
        <dbReference type="SAM" id="Phobius"/>
    </source>
</evidence>
<dbReference type="Pfam" id="PF00069">
    <property type="entry name" value="Pkinase"/>
    <property type="match status" value="1"/>
</dbReference>
<dbReference type="GO" id="GO:0004674">
    <property type="term" value="F:protein serine/threonine kinase activity"/>
    <property type="evidence" value="ECO:0007669"/>
    <property type="project" value="TreeGrafter"/>
</dbReference>
<dbReference type="PROSITE" id="PS00108">
    <property type="entry name" value="PROTEIN_KINASE_ST"/>
    <property type="match status" value="1"/>
</dbReference>
<feature type="compositionally biased region" description="Acidic residues" evidence="6">
    <location>
        <begin position="503"/>
        <end position="515"/>
    </location>
</feature>
<dbReference type="PANTHER" id="PTHR43289:SF6">
    <property type="entry name" value="SERINE_THREONINE-PROTEIN KINASE NEKL-3"/>
    <property type="match status" value="1"/>
</dbReference>
<evidence type="ECO:0000313" key="9">
    <source>
        <dbReference type="EMBL" id="QDG54340.1"/>
    </source>
</evidence>
<organism evidence="9 10">
    <name type="scientific">Persicimonas caeni</name>
    <dbReference type="NCBI Taxonomy" id="2292766"/>
    <lineage>
        <taxon>Bacteria</taxon>
        <taxon>Deltaproteobacteria</taxon>
        <taxon>Bradymonadales</taxon>
        <taxon>Bradymonadaceae</taxon>
        <taxon>Persicimonas</taxon>
    </lineage>
</organism>
<reference evidence="9 10" key="1">
    <citation type="submission" date="2019-06" db="EMBL/GenBank/DDBJ databases">
        <title>Persicimonas caeni gen. nov., sp. nov., a predatory bacterium isolated from solar saltern.</title>
        <authorList>
            <person name="Wang S."/>
        </authorList>
    </citation>
    <scope>NUCLEOTIDE SEQUENCE [LARGE SCALE GENOMIC DNA]</scope>
    <source>
        <strain evidence="9 10">YN101</strain>
    </source>
</reference>
<dbReference type="InterPro" id="IPR008271">
    <property type="entry name" value="Ser/Thr_kinase_AS"/>
</dbReference>
<dbReference type="InterPro" id="IPR011009">
    <property type="entry name" value="Kinase-like_dom_sf"/>
</dbReference>
<dbReference type="PANTHER" id="PTHR43289">
    <property type="entry name" value="MITOGEN-ACTIVATED PROTEIN KINASE KINASE KINASE 20-RELATED"/>
    <property type="match status" value="1"/>
</dbReference>
<proteinExistence type="predicted"/>
<feature type="compositionally biased region" description="Low complexity" evidence="6">
    <location>
        <begin position="387"/>
        <end position="408"/>
    </location>
</feature>
<evidence type="ECO:0000256" key="1">
    <source>
        <dbReference type="ARBA" id="ARBA00022679"/>
    </source>
</evidence>
<accession>A0A5B8YDB4</accession>
<evidence type="ECO:0000256" key="6">
    <source>
        <dbReference type="SAM" id="MobiDB-lite"/>
    </source>
</evidence>
<accession>A0A4Y6Q1M8</accession>
<dbReference type="PROSITE" id="PS50011">
    <property type="entry name" value="PROTEIN_KINASE_DOM"/>
    <property type="match status" value="1"/>
</dbReference>
<gene>
    <name evidence="9" type="ORF">FIV42_27420</name>
</gene>
<keyword evidence="2 5" id="KW-0547">Nucleotide-binding</keyword>
<keyword evidence="10" id="KW-1185">Reference proteome</keyword>
<dbReference type="RefSeq" id="WP_141200784.1">
    <property type="nucleotide sequence ID" value="NZ_CP041186.1"/>
</dbReference>
<dbReference type="EMBL" id="CP041186">
    <property type="protein sequence ID" value="QDG54340.1"/>
    <property type="molecule type" value="Genomic_DNA"/>
</dbReference>
<dbReference type="Proteomes" id="UP000315995">
    <property type="component" value="Chromosome"/>
</dbReference>
<feature type="binding site" evidence="5">
    <location>
        <position position="47"/>
    </location>
    <ligand>
        <name>ATP</name>
        <dbReference type="ChEBI" id="CHEBI:30616"/>
    </ligand>
</feature>
<feature type="compositionally biased region" description="Polar residues" evidence="6">
    <location>
        <begin position="468"/>
        <end position="487"/>
    </location>
</feature>
<dbReference type="Gene3D" id="1.10.510.10">
    <property type="entry name" value="Transferase(Phosphotransferase) domain 1"/>
    <property type="match status" value="1"/>
</dbReference>
<keyword evidence="7" id="KW-0472">Membrane</keyword>
<dbReference type="Gene3D" id="3.30.200.20">
    <property type="entry name" value="Phosphorylase Kinase, domain 1"/>
    <property type="match status" value="1"/>
</dbReference>
<evidence type="ECO:0000256" key="5">
    <source>
        <dbReference type="PROSITE-ProRule" id="PRU10141"/>
    </source>
</evidence>
<dbReference type="GO" id="GO:0005524">
    <property type="term" value="F:ATP binding"/>
    <property type="evidence" value="ECO:0007669"/>
    <property type="project" value="UniProtKB-UniRule"/>
</dbReference>
<feature type="compositionally biased region" description="Low complexity" evidence="6">
    <location>
        <begin position="457"/>
        <end position="467"/>
    </location>
</feature>